<proteinExistence type="predicted"/>
<name>A0A0G0G4V5_9BACT</name>
<dbReference type="Pfam" id="PF09527">
    <property type="entry name" value="ATPase_gene1"/>
    <property type="match status" value="1"/>
</dbReference>
<feature type="transmembrane region" description="Helical" evidence="1">
    <location>
        <begin position="67"/>
        <end position="85"/>
    </location>
</feature>
<dbReference type="Proteomes" id="UP000034917">
    <property type="component" value="Unassembled WGS sequence"/>
</dbReference>
<dbReference type="InterPro" id="IPR032820">
    <property type="entry name" value="ATPase_put"/>
</dbReference>
<keyword evidence="1" id="KW-0472">Membrane</keyword>
<keyword evidence="1" id="KW-1133">Transmembrane helix</keyword>
<gene>
    <name evidence="2" type="ORF">US40_C0012G0012</name>
</gene>
<dbReference type="AlphaFoldDB" id="A0A0G0G4V5"/>
<evidence type="ECO:0008006" key="4">
    <source>
        <dbReference type="Google" id="ProtNLM"/>
    </source>
</evidence>
<keyword evidence="1" id="KW-0812">Transmembrane</keyword>
<evidence type="ECO:0000313" key="3">
    <source>
        <dbReference type="Proteomes" id="UP000034917"/>
    </source>
</evidence>
<sequence length="90" mass="10483">MKKYYSFDKNLNLKHDREQKFLFPTNKLKKNNLLLANYANIGYYLVTPILFGVFLGLYLKKATGNEIFIIIGIVIGGISTFYNLIRMLKQ</sequence>
<dbReference type="EMBL" id="LBSV01000012">
    <property type="protein sequence ID" value="KKQ25077.1"/>
    <property type="molecule type" value="Genomic_DNA"/>
</dbReference>
<evidence type="ECO:0000256" key="1">
    <source>
        <dbReference type="SAM" id="Phobius"/>
    </source>
</evidence>
<feature type="transmembrane region" description="Helical" evidence="1">
    <location>
        <begin position="33"/>
        <end position="55"/>
    </location>
</feature>
<protein>
    <recommendedName>
        <fullName evidence="4">AtpZ/AtpI family protein</fullName>
    </recommendedName>
</protein>
<evidence type="ECO:0000313" key="2">
    <source>
        <dbReference type="EMBL" id="KKQ25077.1"/>
    </source>
</evidence>
<reference evidence="2 3" key="1">
    <citation type="journal article" date="2015" name="Nature">
        <title>rRNA introns, odd ribosomes, and small enigmatic genomes across a large radiation of phyla.</title>
        <authorList>
            <person name="Brown C.T."/>
            <person name="Hug L.A."/>
            <person name="Thomas B.C."/>
            <person name="Sharon I."/>
            <person name="Castelle C.J."/>
            <person name="Singh A."/>
            <person name="Wilkins M.J."/>
            <person name="Williams K.H."/>
            <person name="Banfield J.F."/>
        </authorList>
    </citation>
    <scope>NUCLEOTIDE SEQUENCE [LARGE SCALE GENOMIC DNA]</scope>
</reference>
<organism evidence="2 3">
    <name type="scientific">Candidatus Roizmanbacteria bacterium GW2011_GWC2_37_13</name>
    <dbReference type="NCBI Taxonomy" id="1618486"/>
    <lineage>
        <taxon>Bacteria</taxon>
        <taxon>Candidatus Roizmaniibacteriota</taxon>
    </lineage>
</organism>
<accession>A0A0G0G4V5</accession>
<comment type="caution">
    <text evidence="2">The sequence shown here is derived from an EMBL/GenBank/DDBJ whole genome shotgun (WGS) entry which is preliminary data.</text>
</comment>